<dbReference type="Gene3D" id="3.90.1140.10">
    <property type="entry name" value="Cyclic phosphodiesterase"/>
    <property type="match status" value="1"/>
</dbReference>
<proteinExistence type="predicted"/>
<dbReference type="InterPro" id="IPR009097">
    <property type="entry name" value="Cyclic_Pdiesterase"/>
</dbReference>
<dbReference type="Proteomes" id="UP001500418">
    <property type="component" value="Unassembled WGS sequence"/>
</dbReference>
<dbReference type="Pfam" id="PF13563">
    <property type="entry name" value="2_5_RNA_ligase2"/>
    <property type="match status" value="1"/>
</dbReference>
<organism evidence="2 3">
    <name type="scientific">Streptomyces rhizosphaericus</name>
    <dbReference type="NCBI Taxonomy" id="114699"/>
    <lineage>
        <taxon>Bacteria</taxon>
        <taxon>Bacillati</taxon>
        <taxon>Actinomycetota</taxon>
        <taxon>Actinomycetes</taxon>
        <taxon>Kitasatosporales</taxon>
        <taxon>Streptomycetaceae</taxon>
        <taxon>Streptomyces</taxon>
        <taxon>Streptomyces violaceusniger group</taxon>
    </lineage>
</organism>
<protein>
    <recommendedName>
        <fullName evidence="4">2'-5' RNA ligase family protein</fullName>
    </recommendedName>
</protein>
<keyword evidence="3" id="KW-1185">Reference proteome</keyword>
<comment type="caution">
    <text evidence="2">The sequence shown here is derived from an EMBL/GenBank/DDBJ whole genome shotgun (WGS) entry which is preliminary data.</text>
</comment>
<feature type="region of interest" description="Disordered" evidence="1">
    <location>
        <begin position="83"/>
        <end position="104"/>
    </location>
</feature>
<reference evidence="2 3" key="1">
    <citation type="journal article" date="2019" name="Int. J. Syst. Evol. Microbiol.">
        <title>The Global Catalogue of Microorganisms (GCM) 10K type strain sequencing project: providing services to taxonomists for standard genome sequencing and annotation.</title>
        <authorList>
            <consortium name="The Broad Institute Genomics Platform"/>
            <consortium name="The Broad Institute Genome Sequencing Center for Infectious Disease"/>
            <person name="Wu L."/>
            <person name="Ma J."/>
        </authorList>
    </citation>
    <scope>NUCLEOTIDE SEQUENCE [LARGE SCALE GENOMIC DNA]</scope>
    <source>
        <strain evidence="2 3">JCM 11444</strain>
    </source>
</reference>
<dbReference type="EMBL" id="BAAAID010000005">
    <property type="protein sequence ID" value="GAA0919740.1"/>
    <property type="molecule type" value="Genomic_DNA"/>
</dbReference>
<evidence type="ECO:0008006" key="4">
    <source>
        <dbReference type="Google" id="ProtNLM"/>
    </source>
</evidence>
<evidence type="ECO:0000256" key="1">
    <source>
        <dbReference type="SAM" id="MobiDB-lite"/>
    </source>
</evidence>
<accession>A0ABN1NZT0</accession>
<sequence length="322" mass="34773">MNGDDEQLLCGRVYGRDHDGPDSGLRPGHTYVELTGGPLDGLFLDVTGWTTDEIDTGAALPTELGQFPGGRSLYDRVPATRTTSTGRATLPEHSTAKGHSAKLRGTERMGQIPGDRKAQMDNFFEWVGRFWPTGRRDLHWHILPSSEEANALATPYTGLARPGLQSVPTQWMHCTLLHAVGLSSSDVDTDALLKDVGSCTQTVQPFRLTFDRPAVGNFAVEISGWPGRPFAAIVDTLTQVMTRTGAAFKAAPSRYPHMSLAYASDGAEDVDAVILKAALADIEQPLSGTVVVDRLHLVEQHHDGAHIMWHPIAEVPLAGVPA</sequence>
<evidence type="ECO:0000313" key="3">
    <source>
        <dbReference type="Proteomes" id="UP001500418"/>
    </source>
</evidence>
<evidence type="ECO:0000313" key="2">
    <source>
        <dbReference type="EMBL" id="GAA0919740.1"/>
    </source>
</evidence>
<dbReference type="SUPFAM" id="SSF55144">
    <property type="entry name" value="LigT-like"/>
    <property type="match status" value="1"/>
</dbReference>
<name>A0ABN1NZT0_9ACTN</name>
<gene>
    <name evidence="2" type="ORF">GCM10009575_011960</name>
</gene>